<dbReference type="OrthoDB" id="271595at2759"/>
<organism evidence="1 2">
    <name type="scientific">Actinidia rufa</name>
    <dbReference type="NCBI Taxonomy" id="165716"/>
    <lineage>
        <taxon>Eukaryota</taxon>
        <taxon>Viridiplantae</taxon>
        <taxon>Streptophyta</taxon>
        <taxon>Embryophyta</taxon>
        <taxon>Tracheophyta</taxon>
        <taxon>Spermatophyta</taxon>
        <taxon>Magnoliopsida</taxon>
        <taxon>eudicotyledons</taxon>
        <taxon>Gunneridae</taxon>
        <taxon>Pentapetalae</taxon>
        <taxon>asterids</taxon>
        <taxon>Ericales</taxon>
        <taxon>Actinidiaceae</taxon>
        <taxon>Actinidia</taxon>
    </lineage>
</organism>
<comment type="caution">
    <text evidence="1">The sequence shown here is derived from an EMBL/GenBank/DDBJ whole genome shotgun (WGS) entry which is preliminary data.</text>
</comment>
<gene>
    <name evidence="1" type="ORF">Acr_10g0001110</name>
</gene>
<proteinExistence type="predicted"/>
<protein>
    <submittedName>
        <fullName evidence="1">Uncharacterized protein</fullName>
    </submittedName>
</protein>
<dbReference type="AlphaFoldDB" id="A0A7J0F8K2"/>
<accession>A0A7J0F8K2</accession>
<evidence type="ECO:0000313" key="2">
    <source>
        <dbReference type="Proteomes" id="UP000585474"/>
    </source>
</evidence>
<keyword evidence="2" id="KW-1185">Reference proteome</keyword>
<sequence>MTGEFSGESTESGAGCGLRGMLKNMSRDEILEILSEGEGFCQHCETLLQSRVQRIMKRLIRVID</sequence>
<evidence type="ECO:0000313" key="1">
    <source>
        <dbReference type="EMBL" id="GFY94726.1"/>
    </source>
</evidence>
<reference evidence="1 2" key="1">
    <citation type="submission" date="2019-07" db="EMBL/GenBank/DDBJ databases">
        <title>De Novo Assembly of kiwifruit Actinidia rufa.</title>
        <authorList>
            <person name="Sugita-Konishi S."/>
            <person name="Sato K."/>
            <person name="Mori E."/>
            <person name="Abe Y."/>
            <person name="Kisaki G."/>
            <person name="Hamano K."/>
            <person name="Suezawa K."/>
            <person name="Otani M."/>
            <person name="Fukuda T."/>
            <person name="Manabe T."/>
            <person name="Gomi K."/>
            <person name="Tabuchi M."/>
            <person name="Akimitsu K."/>
            <person name="Kataoka I."/>
        </authorList>
    </citation>
    <scope>NUCLEOTIDE SEQUENCE [LARGE SCALE GENOMIC DNA]</scope>
    <source>
        <strain evidence="2">cv. Fuchu</strain>
    </source>
</reference>
<dbReference type="Proteomes" id="UP000585474">
    <property type="component" value="Unassembled WGS sequence"/>
</dbReference>
<dbReference type="EMBL" id="BJWL01000010">
    <property type="protein sequence ID" value="GFY94726.1"/>
    <property type="molecule type" value="Genomic_DNA"/>
</dbReference>
<name>A0A7J0F8K2_9ERIC</name>